<evidence type="ECO:0000313" key="4">
    <source>
        <dbReference type="Proteomes" id="UP000000238"/>
    </source>
</evidence>
<sequence length="352" mass="39199">MKSKKIVSTFPLLFRCMALAGITLLSACSDSSTDAGYADDDRAGTPPDYSADGDMDITDDPLDWNPANDGWRKGRLFVELKIEQEGSKVEHKVHQGLSGPETTQIDWTYSLVANADQAVWIRPDLDKLIPDMDPEYGRGSWETEPYMPLNDDSELVVQGDVKVNLFFDSQAPDASDYVRTKREVSAEGKVTGLTIKALQPSLFGQGYELSAEWEPSLNVRDITTLTDRKGGNQVLDESGSFNEPIKLRLYPSLNPDGINDYPLASSDDPEEIKAGMKKFEQEIWQSLQQLSDAPILGEGRTGLITEQSKDSLTLTYEYDGDKQMPYWPSLETLAAKPDKKNTMLVRVQLQVD</sequence>
<keyword evidence="2" id="KW-0732">Signal</keyword>
<dbReference type="HOGENOM" id="CLU_789631_0_0_6"/>
<keyword evidence="4" id="KW-1185">Reference proteome</keyword>
<gene>
    <name evidence="3" type="ordered locus">HCH_03957</name>
</gene>
<dbReference type="AlphaFoldDB" id="Q2SF98"/>
<dbReference type="PROSITE" id="PS51257">
    <property type="entry name" value="PROKAR_LIPOPROTEIN"/>
    <property type="match status" value="1"/>
</dbReference>
<dbReference type="EMBL" id="CP000155">
    <property type="protein sequence ID" value="ABC30676.1"/>
    <property type="molecule type" value="Genomic_DNA"/>
</dbReference>
<evidence type="ECO:0000256" key="2">
    <source>
        <dbReference type="SAM" id="SignalP"/>
    </source>
</evidence>
<dbReference type="OrthoDB" id="7063657at2"/>
<protein>
    <submittedName>
        <fullName evidence="3">Uncharacterized protein</fullName>
    </submittedName>
</protein>
<feature type="region of interest" description="Disordered" evidence="1">
    <location>
        <begin position="35"/>
        <end position="58"/>
    </location>
</feature>
<proteinExistence type="predicted"/>
<feature type="chain" id="PRO_5004215366" evidence="2">
    <location>
        <begin position="21"/>
        <end position="352"/>
    </location>
</feature>
<evidence type="ECO:0000256" key="1">
    <source>
        <dbReference type="SAM" id="MobiDB-lite"/>
    </source>
</evidence>
<dbReference type="Proteomes" id="UP000000238">
    <property type="component" value="Chromosome"/>
</dbReference>
<organism evidence="3 4">
    <name type="scientific">Hahella chejuensis (strain KCTC 2396)</name>
    <dbReference type="NCBI Taxonomy" id="349521"/>
    <lineage>
        <taxon>Bacteria</taxon>
        <taxon>Pseudomonadati</taxon>
        <taxon>Pseudomonadota</taxon>
        <taxon>Gammaproteobacteria</taxon>
        <taxon>Oceanospirillales</taxon>
        <taxon>Hahellaceae</taxon>
        <taxon>Hahella</taxon>
    </lineage>
</organism>
<reference evidence="3 4" key="1">
    <citation type="journal article" date="2005" name="Nucleic Acids Res.">
        <title>Genomic blueprint of Hahella chejuensis, a marine microbe producing an algicidal agent.</title>
        <authorList>
            <person name="Jeong H."/>
            <person name="Yim J.H."/>
            <person name="Lee C."/>
            <person name="Choi S.-H."/>
            <person name="Park Y.K."/>
            <person name="Yoon S.H."/>
            <person name="Hur C.-G."/>
            <person name="Kang H.-Y."/>
            <person name="Kim D."/>
            <person name="Lee H.H."/>
            <person name="Park K.H."/>
            <person name="Park S.-H."/>
            <person name="Park H.-S."/>
            <person name="Lee H.K."/>
            <person name="Oh T.K."/>
            <person name="Kim J.F."/>
        </authorList>
    </citation>
    <scope>NUCLEOTIDE SEQUENCE [LARGE SCALE GENOMIC DNA]</scope>
    <source>
        <strain evidence="3 4">KCTC 2396</strain>
    </source>
</reference>
<feature type="signal peptide" evidence="2">
    <location>
        <begin position="1"/>
        <end position="20"/>
    </location>
</feature>
<dbReference type="KEGG" id="hch:HCH_03957"/>
<accession>Q2SF98</accession>
<name>Q2SF98_HAHCH</name>
<dbReference type="RefSeq" id="WP_011397743.1">
    <property type="nucleotide sequence ID" value="NC_007645.1"/>
</dbReference>
<evidence type="ECO:0000313" key="3">
    <source>
        <dbReference type="EMBL" id="ABC30676.1"/>
    </source>
</evidence>
<dbReference type="eggNOG" id="ENOG5034AFH">
    <property type="taxonomic scope" value="Bacteria"/>
</dbReference>